<evidence type="ECO:0000256" key="5">
    <source>
        <dbReference type="ARBA" id="ARBA00022982"/>
    </source>
</evidence>
<evidence type="ECO:0000313" key="11">
    <source>
        <dbReference type="Proteomes" id="UP001464891"/>
    </source>
</evidence>
<evidence type="ECO:0000256" key="4">
    <source>
        <dbReference type="ARBA" id="ARBA00022723"/>
    </source>
</evidence>
<accession>A0ABV0J5Q5</accession>
<comment type="cofactor">
    <cofactor evidence="8">
        <name>[2Fe-2S] cluster</name>
        <dbReference type="ChEBI" id="CHEBI:190135"/>
    </cofactor>
</comment>
<dbReference type="PANTHER" id="PTHR43112:SF3">
    <property type="entry name" value="FERREDOXIN-2, CHLOROPLASTIC"/>
    <property type="match status" value="1"/>
</dbReference>
<dbReference type="PROSITE" id="PS51085">
    <property type="entry name" value="2FE2S_FER_2"/>
    <property type="match status" value="1"/>
</dbReference>
<evidence type="ECO:0000313" key="10">
    <source>
        <dbReference type="EMBL" id="MEP0817113.1"/>
    </source>
</evidence>
<gene>
    <name evidence="10" type="ORF">NC998_08385</name>
</gene>
<comment type="caution">
    <text evidence="10">The sequence shown here is derived from an EMBL/GenBank/DDBJ whole genome shotgun (WGS) entry which is preliminary data.</text>
</comment>
<keyword evidence="11" id="KW-1185">Reference proteome</keyword>
<dbReference type="InterPro" id="IPR036010">
    <property type="entry name" value="2Fe-2S_ferredoxin-like_sf"/>
</dbReference>
<sequence>MATQAGVELDSSCQAGTCGTCKQKLLEGQVRYEGEPDALDASEQAAGWILTCIAHPIGKVVIDA</sequence>
<proteinExistence type="inferred from homology"/>
<dbReference type="InterPro" id="IPR001041">
    <property type="entry name" value="2Fe-2S_ferredoxin-type"/>
</dbReference>
<dbReference type="SUPFAM" id="SSF54292">
    <property type="entry name" value="2Fe-2S ferredoxin-like"/>
    <property type="match status" value="1"/>
</dbReference>
<keyword evidence="7" id="KW-0411">Iron-sulfur</keyword>
<evidence type="ECO:0000256" key="7">
    <source>
        <dbReference type="ARBA" id="ARBA00023014"/>
    </source>
</evidence>
<dbReference type="PROSITE" id="PS00197">
    <property type="entry name" value="2FE2S_FER_1"/>
    <property type="match status" value="1"/>
</dbReference>
<keyword evidence="6" id="KW-0408">Iron</keyword>
<evidence type="ECO:0000259" key="9">
    <source>
        <dbReference type="PROSITE" id="PS51085"/>
    </source>
</evidence>
<keyword evidence="5" id="KW-0249">Electron transport</keyword>
<evidence type="ECO:0000256" key="2">
    <source>
        <dbReference type="ARBA" id="ARBA00022448"/>
    </source>
</evidence>
<dbReference type="EMBL" id="JAMPKM010000003">
    <property type="protein sequence ID" value="MEP0817113.1"/>
    <property type="molecule type" value="Genomic_DNA"/>
</dbReference>
<evidence type="ECO:0000256" key="1">
    <source>
        <dbReference type="ARBA" id="ARBA00007874"/>
    </source>
</evidence>
<dbReference type="InterPro" id="IPR006058">
    <property type="entry name" value="2Fe2S_fd_BS"/>
</dbReference>
<comment type="similarity">
    <text evidence="1">Belongs to the 2Fe2S plant-type ferredoxin family.</text>
</comment>
<organism evidence="10 11">
    <name type="scientific">Trichocoleus desertorum GB2-A4</name>
    <dbReference type="NCBI Taxonomy" id="2933944"/>
    <lineage>
        <taxon>Bacteria</taxon>
        <taxon>Bacillati</taxon>
        <taxon>Cyanobacteriota</taxon>
        <taxon>Cyanophyceae</taxon>
        <taxon>Leptolyngbyales</taxon>
        <taxon>Trichocoleusaceae</taxon>
        <taxon>Trichocoleus</taxon>
    </lineage>
</organism>
<keyword evidence="2" id="KW-0813">Transport</keyword>
<keyword evidence="4" id="KW-0479">Metal-binding</keyword>
<name>A0ABV0J5Q5_9CYAN</name>
<dbReference type="CDD" id="cd00207">
    <property type="entry name" value="fer2"/>
    <property type="match status" value="1"/>
</dbReference>
<dbReference type="InterPro" id="IPR012675">
    <property type="entry name" value="Beta-grasp_dom_sf"/>
</dbReference>
<feature type="domain" description="2Fe-2S ferredoxin-type" evidence="9">
    <location>
        <begin position="1"/>
        <end position="64"/>
    </location>
</feature>
<evidence type="ECO:0000256" key="6">
    <source>
        <dbReference type="ARBA" id="ARBA00023004"/>
    </source>
</evidence>
<dbReference type="Gene3D" id="3.10.20.30">
    <property type="match status" value="1"/>
</dbReference>
<dbReference type="Pfam" id="PF00111">
    <property type="entry name" value="Fer2"/>
    <property type="match status" value="1"/>
</dbReference>
<keyword evidence="3" id="KW-0001">2Fe-2S</keyword>
<dbReference type="Proteomes" id="UP001464891">
    <property type="component" value="Unassembled WGS sequence"/>
</dbReference>
<protein>
    <submittedName>
        <fullName evidence="10">2Fe-2S iron-sulfur cluster-binding protein</fullName>
    </submittedName>
</protein>
<evidence type="ECO:0000256" key="8">
    <source>
        <dbReference type="ARBA" id="ARBA00034078"/>
    </source>
</evidence>
<dbReference type="PANTHER" id="PTHR43112">
    <property type="entry name" value="FERREDOXIN"/>
    <property type="match status" value="1"/>
</dbReference>
<reference evidence="10 11" key="1">
    <citation type="submission" date="2022-04" db="EMBL/GenBank/DDBJ databases">
        <title>Positive selection, recombination, and allopatry shape intraspecific diversity of widespread and dominant cyanobacteria.</title>
        <authorList>
            <person name="Wei J."/>
            <person name="Shu W."/>
            <person name="Hu C."/>
        </authorList>
    </citation>
    <scope>NUCLEOTIDE SEQUENCE [LARGE SCALE GENOMIC DNA]</scope>
    <source>
        <strain evidence="10 11">GB2-A4</strain>
    </source>
</reference>
<evidence type="ECO:0000256" key="3">
    <source>
        <dbReference type="ARBA" id="ARBA00022714"/>
    </source>
</evidence>